<comment type="caution">
    <text evidence="9">The sequence shown here is derived from an EMBL/GenBank/DDBJ whole genome shotgun (WGS) entry which is preliminary data.</text>
</comment>
<feature type="transmembrane region" description="Helical" evidence="7">
    <location>
        <begin position="44"/>
        <end position="69"/>
    </location>
</feature>
<keyword evidence="4 7" id="KW-0812">Transmembrane</keyword>
<organism evidence="9 10">
    <name type="scientific">Starmerella bacillaris</name>
    <name type="common">Yeast</name>
    <name type="synonym">Candida zemplinina</name>
    <dbReference type="NCBI Taxonomy" id="1247836"/>
    <lineage>
        <taxon>Eukaryota</taxon>
        <taxon>Fungi</taxon>
        <taxon>Dikarya</taxon>
        <taxon>Ascomycota</taxon>
        <taxon>Saccharomycotina</taxon>
        <taxon>Dipodascomycetes</taxon>
        <taxon>Dipodascales</taxon>
        <taxon>Trichomonascaceae</taxon>
        <taxon>Starmerella</taxon>
    </lineage>
</organism>
<keyword evidence="6 7" id="KW-0472">Membrane</keyword>
<feature type="region of interest" description="Disordered" evidence="8">
    <location>
        <begin position="332"/>
        <end position="356"/>
    </location>
</feature>
<evidence type="ECO:0000256" key="8">
    <source>
        <dbReference type="SAM" id="MobiDB-lite"/>
    </source>
</evidence>
<comment type="subcellular location">
    <subcellularLocation>
        <location evidence="7">Membrane</location>
        <topology evidence="7">Multi-pass membrane protein</topology>
    </subcellularLocation>
</comment>
<evidence type="ECO:0000256" key="6">
    <source>
        <dbReference type="ARBA" id="ARBA00023136"/>
    </source>
</evidence>
<evidence type="ECO:0000256" key="7">
    <source>
        <dbReference type="RuleBase" id="RU367100"/>
    </source>
</evidence>
<feature type="region of interest" description="Disordered" evidence="8">
    <location>
        <begin position="285"/>
        <end position="312"/>
    </location>
</feature>
<evidence type="ECO:0000256" key="1">
    <source>
        <dbReference type="ARBA" id="ARBA00002489"/>
    </source>
</evidence>
<dbReference type="InterPro" id="IPR038869">
    <property type="entry name" value="DLT1"/>
</dbReference>
<dbReference type="Proteomes" id="UP001362899">
    <property type="component" value="Unassembled WGS sequence"/>
</dbReference>
<comment type="similarity">
    <text evidence="2 7">Belongs to the DLT1 family.</text>
</comment>
<keyword evidence="5 7" id="KW-1133">Transmembrane helix</keyword>
<reference evidence="9 10" key="1">
    <citation type="journal article" date="2023" name="Elife">
        <title>Identification of key yeast species and microbe-microbe interactions impacting larval growth of Drosophila in the wild.</title>
        <authorList>
            <person name="Mure A."/>
            <person name="Sugiura Y."/>
            <person name="Maeda R."/>
            <person name="Honda K."/>
            <person name="Sakurai N."/>
            <person name="Takahashi Y."/>
            <person name="Watada M."/>
            <person name="Katoh T."/>
            <person name="Gotoh A."/>
            <person name="Gotoh Y."/>
            <person name="Taniguchi I."/>
            <person name="Nakamura K."/>
            <person name="Hayashi T."/>
            <person name="Katayama T."/>
            <person name="Uemura T."/>
            <person name="Hattori Y."/>
        </authorList>
    </citation>
    <scope>NUCLEOTIDE SEQUENCE [LARGE SCALE GENOMIC DNA]</scope>
    <source>
        <strain evidence="9 10">SB-73</strain>
    </source>
</reference>
<dbReference type="PANTHER" id="PTHR40021">
    <property type="entry name" value="DEFECT AT LOW TEMPERATURE PROTEIN 1"/>
    <property type="match status" value="1"/>
</dbReference>
<dbReference type="AlphaFoldDB" id="A0AAV5RER6"/>
<comment type="function">
    <text evidence="1 7">Required for growth under high-pressure and low-temperature conditions.</text>
</comment>
<dbReference type="GO" id="GO:0016020">
    <property type="term" value="C:membrane"/>
    <property type="evidence" value="ECO:0007669"/>
    <property type="project" value="UniProtKB-SubCell"/>
</dbReference>
<evidence type="ECO:0000256" key="3">
    <source>
        <dbReference type="ARBA" id="ARBA00021353"/>
    </source>
</evidence>
<protein>
    <recommendedName>
        <fullName evidence="3 7">Defect at low temperature protein 1</fullName>
    </recommendedName>
</protein>
<keyword evidence="10" id="KW-1185">Reference proteome</keyword>
<evidence type="ECO:0000313" key="9">
    <source>
        <dbReference type="EMBL" id="GMM49084.1"/>
    </source>
</evidence>
<evidence type="ECO:0000256" key="4">
    <source>
        <dbReference type="ARBA" id="ARBA00022692"/>
    </source>
</evidence>
<name>A0AAV5RER6_STABA</name>
<evidence type="ECO:0000256" key="5">
    <source>
        <dbReference type="ARBA" id="ARBA00022989"/>
    </source>
</evidence>
<dbReference type="EMBL" id="BTGC01000001">
    <property type="protein sequence ID" value="GMM49084.1"/>
    <property type="molecule type" value="Genomic_DNA"/>
</dbReference>
<gene>
    <name evidence="7" type="primary">DLT1</name>
    <name evidence="9" type="ORF">DASB73_000420</name>
</gene>
<sequence length="356" mass="40724">MQLEPQTSKSAESLAAGKDTILRWIPNGINYYLRWRQKSSKIRVVSRTLSAFWLVVTNLLIACTFIDILRQSFYSGQFWNSIIVICVLGIVVLWACSLHFARLLHLNRRMRLIPRHNLLTEFDLGKKMTTKIASTRLRCEMLFKTQMNFAAVEHPGLQNPQDKNLIEGPYWELSDIIPQFLEDHFTTTDLEFSIPPNCSLHEYITLALAKNKIDPYAHTAAHRFVELYDEFRYGGHNVSREFLLEIMECLKVIVSSIRESNTAWYQRENSISSFQDSVLIYDDQSSRSSSSDSIRSRISRVSRGSRGSGLSGLSGLTRASGLSRLSIHSRITTNSRRSSHGASHLSEISPHTSWRH</sequence>
<accession>A0AAV5RER6</accession>
<feature type="transmembrane region" description="Helical" evidence="7">
    <location>
        <begin position="81"/>
        <end position="101"/>
    </location>
</feature>
<dbReference type="PANTHER" id="PTHR40021:SF1">
    <property type="entry name" value="DEFECT AT LOW TEMPERATURE PROTEIN 1"/>
    <property type="match status" value="1"/>
</dbReference>
<evidence type="ECO:0000256" key="2">
    <source>
        <dbReference type="ARBA" id="ARBA00005550"/>
    </source>
</evidence>
<proteinExistence type="inferred from homology"/>
<evidence type="ECO:0000313" key="10">
    <source>
        <dbReference type="Proteomes" id="UP001362899"/>
    </source>
</evidence>